<dbReference type="EMBL" id="BMVU01000095">
    <property type="protein sequence ID" value="GGY14419.1"/>
    <property type="molecule type" value="Genomic_DNA"/>
</dbReference>
<keyword evidence="3" id="KW-1185">Reference proteome</keyword>
<reference evidence="2" key="2">
    <citation type="submission" date="2020-09" db="EMBL/GenBank/DDBJ databases">
        <authorList>
            <person name="Sun Q."/>
            <person name="Ohkuma M."/>
        </authorList>
    </citation>
    <scope>NUCLEOTIDE SEQUENCE</scope>
    <source>
        <strain evidence="2">JCM 4790</strain>
    </source>
</reference>
<evidence type="ECO:0000313" key="2">
    <source>
        <dbReference type="EMBL" id="GGY14419.1"/>
    </source>
</evidence>
<feature type="compositionally biased region" description="Basic and acidic residues" evidence="1">
    <location>
        <begin position="71"/>
        <end position="81"/>
    </location>
</feature>
<comment type="caution">
    <text evidence="2">The sequence shown here is derived from an EMBL/GenBank/DDBJ whole genome shotgun (WGS) entry which is preliminary data.</text>
</comment>
<accession>A0A918P3E5</accession>
<feature type="region of interest" description="Disordered" evidence="1">
    <location>
        <begin position="47"/>
        <end position="90"/>
    </location>
</feature>
<feature type="region of interest" description="Disordered" evidence="1">
    <location>
        <begin position="1"/>
        <end position="21"/>
    </location>
</feature>
<dbReference type="Proteomes" id="UP000619244">
    <property type="component" value="Unassembled WGS sequence"/>
</dbReference>
<proteinExistence type="predicted"/>
<protein>
    <submittedName>
        <fullName evidence="2">Uncharacterized protein</fullName>
    </submittedName>
</protein>
<gene>
    <name evidence="2" type="ORF">GCM10010358_78200</name>
</gene>
<dbReference type="AlphaFoldDB" id="A0A918P3E5"/>
<evidence type="ECO:0000256" key="1">
    <source>
        <dbReference type="SAM" id="MobiDB-lite"/>
    </source>
</evidence>
<name>A0A918P3E5_9ACTN</name>
<reference evidence="2" key="1">
    <citation type="journal article" date="2014" name="Int. J. Syst. Evol. Microbiol.">
        <title>Complete genome sequence of Corynebacterium casei LMG S-19264T (=DSM 44701T), isolated from a smear-ripened cheese.</title>
        <authorList>
            <consortium name="US DOE Joint Genome Institute (JGI-PGF)"/>
            <person name="Walter F."/>
            <person name="Albersmeier A."/>
            <person name="Kalinowski J."/>
            <person name="Ruckert C."/>
        </authorList>
    </citation>
    <scope>NUCLEOTIDE SEQUENCE</scope>
    <source>
        <strain evidence="2">JCM 4790</strain>
    </source>
</reference>
<organism evidence="2 3">
    <name type="scientific">Streptomyces minutiscleroticus</name>
    <dbReference type="NCBI Taxonomy" id="68238"/>
    <lineage>
        <taxon>Bacteria</taxon>
        <taxon>Bacillati</taxon>
        <taxon>Actinomycetota</taxon>
        <taxon>Actinomycetes</taxon>
        <taxon>Kitasatosporales</taxon>
        <taxon>Streptomycetaceae</taxon>
        <taxon>Streptomyces</taxon>
    </lineage>
</organism>
<evidence type="ECO:0000313" key="3">
    <source>
        <dbReference type="Proteomes" id="UP000619244"/>
    </source>
</evidence>
<sequence length="120" mass="13102">MHRPNDRLDPAPPERALHGVAEPHEMLRTVSALVLGGVRQVVRANADVPFFPPPPAGPRLRGRRGGALEGQRARDPHHESPWPHSPGSLCDPAVQLHTDARNGARRIYNVASVISRTAEQ</sequence>